<dbReference type="Gene3D" id="1.25.40.20">
    <property type="entry name" value="Ankyrin repeat-containing domain"/>
    <property type="match status" value="2"/>
</dbReference>
<dbReference type="Ensembl" id="ENSNMLT00000008612.1">
    <property type="protein sequence ID" value="ENSNMLP00000007563.1"/>
    <property type="gene ID" value="ENSNMLG00000005240.1"/>
</dbReference>
<dbReference type="InterPro" id="IPR002110">
    <property type="entry name" value="Ankyrin_rpt"/>
</dbReference>
<name>A0A8C6SJG1_9GOBI</name>
<dbReference type="SMART" id="SM00248">
    <property type="entry name" value="ANK"/>
    <property type="match status" value="4"/>
</dbReference>
<feature type="compositionally biased region" description="Low complexity" evidence="2">
    <location>
        <begin position="548"/>
        <end position="572"/>
    </location>
</feature>
<reference evidence="4" key="2">
    <citation type="submission" date="2025-09" db="UniProtKB">
        <authorList>
            <consortium name="Ensembl"/>
        </authorList>
    </citation>
    <scope>IDENTIFICATION</scope>
</reference>
<dbReference type="Proteomes" id="UP000694523">
    <property type="component" value="Unplaced"/>
</dbReference>
<feature type="compositionally biased region" description="Basic and acidic residues" evidence="2">
    <location>
        <begin position="463"/>
        <end position="472"/>
    </location>
</feature>
<evidence type="ECO:0000259" key="3">
    <source>
        <dbReference type="Pfam" id="PF16700"/>
    </source>
</evidence>
<feature type="compositionally biased region" description="Gly residues" evidence="2">
    <location>
        <begin position="573"/>
        <end position="582"/>
    </location>
</feature>
<feature type="region of interest" description="Disordered" evidence="2">
    <location>
        <begin position="370"/>
        <end position="504"/>
    </location>
</feature>
<evidence type="ECO:0000313" key="4">
    <source>
        <dbReference type="Ensembl" id="ENSNMLP00000007563.1"/>
    </source>
</evidence>
<evidence type="ECO:0000313" key="5">
    <source>
        <dbReference type="Proteomes" id="UP000694523"/>
    </source>
</evidence>
<feature type="region of interest" description="Disordered" evidence="2">
    <location>
        <begin position="518"/>
        <end position="590"/>
    </location>
</feature>
<accession>A0A8C6SJG1</accession>
<feature type="repeat" description="ANK" evidence="1">
    <location>
        <begin position="295"/>
        <end position="327"/>
    </location>
</feature>
<protein>
    <submittedName>
        <fullName evidence="4">Synuclein, alpha interacting protein</fullName>
    </submittedName>
</protein>
<sequence>FSSSVLREKALDFGTVFFLSPVINWSRGASSHGPDVHSKFRPVKRVSPLKHHPETDSGEPPGAPHSLFGELEHYDLDMDEILDVPYIKSSPMSTTLPRTPQLYSNGIFTHSCCSSQFCVLSPVKWSDLRKSPGGTAARPDTSKPWAPAPEMDEETKRNNNILNIVREGQVSLLPHLAADNLEQIRDEQNNNLLHVSASQGHSQCLQHLTSLMGEDGLNERNMEELTPAGLAVKNGHLECVRWMVSETEAIAELSCTREFPSLIHYAAQHGQEKVLLWLLQFMQEQAISLDEADPNGNTAVHTAAQHGHLTCIQTLVEYGSNVTVLNQQGERASQSAERHGHTSCARYLVVVETCMSLASQVVKLTKQLNELDGPTAPGPRAIRGGMSQGEAPATGTLSRDAPAAGPAPPRRAPLKLSRFKHITPRSLSESDTEVNGDKHLPHSQSIPHSISSADQRKSAFSLRESKSVDHSLGDAPAEPRPPETTSPKSALKSPSSRRKTSQNLKLRVTFDEQMIHRSQQEPAEPGKAPHAKRSFGSFRSIMETLSGNSNHSNNNSSNSSSATAANHNSPARKGGGPGGGAKGKSRNSNV</sequence>
<keyword evidence="1" id="KW-0040">ANK repeat</keyword>
<dbReference type="InterPro" id="IPR032027">
    <property type="entry name" value="SNCAIP_SNCA-bd"/>
</dbReference>
<dbReference type="GO" id="GO:0031625">
    <property type="term" value="F:ubiquitin protein ligase binding"/>
    <property type="evidence" value="ECO:0007669"/>
    <property type="project" value="TreeGrafter"/>
</dbReference>
<evidence type="ECO:0000256" key="1">
    <source>
        <dbReference type="PROSITE-ProRule" id="PRU00023"/>
    </source>
</evidence>
<dbReference type="PROSITE" id="PS50088">
    <property type="entry name" value="ANK_REPEAT"/>
    <property type="match status" value="1"/>
</dbReference>
<proteinExistence type="predicted"/>
<organism evidence="4 5">
    <name type="scientific">Neogobius melanostomus</name>
    <name type="common">round goby</name>
    <dbReference type="NCBI Taxonomy" id="47308"/>
    <lineage>
        <taxon>Eukaryota</taxon>
        <taxon>Metazoa</taxon>
        <taxon>Chordata</taxon>
        <taxon>Craniata</taxon>
        <taxon>Vertebrata</taxon>
        <taxon>Euteleostomi</taxon>
        <taxon>Actinopterygii</taxon>
        <taxon>Neopterygii</taxon>
        <taxon>Teleostei</taxon>
        <taxon>Neoteleostei</taxon>
        <taxon>Acanthomorphata</taxon>
        <taxon>Gobiaria</taxon>
        <taxon>Gobiiformes</taxon>
        <taxon>Gobioidei</taxon>
        <taxon>Gobiidae</taxon>
        <taxon>Benthophilinae</taxon>
        <taxon>Neogobiini</taxon>
        <taxon>Neogobius</taxon>
    </lineage>
</organism>
<dbReference type="PANTHER" id="PTHR22882">
    <property type="entry name" value="SYNPHILIN-1"/>
    <property type="match status" value="1"/>
</dbReference>
<feature type="region of interest" description="Disordered" evidence="2">
    <location>
        <begin position="129"/>
        <end position="154"/>
    </location>
</feature>
<keyword evidence="5" id="KW-1185">Reference proteome</keyword>
<feature type="compositionally biased region" description="Low complexity" evidence="2">
    <location>
        <begin position="442"/>
        <end position="452"/>
    </location>
</feature>
<dbReference type="Pfam" id="PF12796">
    <property type="entry name" value="Ank_2"/>
    <property type="match status" value="2"/>
</dbReference>
<dbReference type="PANTHER" id="PTHR22882:SF3">
    <property type="entry name" value="SYNPHILIN-1"/>
    <property type="match status" value="1"/>
</dbReference>
<dbReference type="SUPFAM" id="SSF48403">
    <property type="entry name" value="Ankyrin repeat"/>
    <property type="match status" value="1"/>
</dbReference>
<feature type="compositionally biased region" description="Polar residues" evidence="2">
    <location>
        <begin position="485"/>
        <end position="494"/>
    </location>
</feature>
<dbReference type="InterPro" id="IPR040133">
    <property type="entry name" value="SNCAIP"/>
</dbReference>
<dbReference type="InterPro" id="IPR036770">
    <property type="entry name" value="Ankyrin_rpt-contain_sf"/>
</dbReference>
<dbReference type="Gene3D" id="6.10.250.750">
    <property type="match status" value="1"/>
</dbReference>
<reference evidence="4" key="1">
    <citation type="submission" date="2025-08" db="UniProtKB">
        <authorList>
            <consortium name="Ensembl"/>
        </authorList>
    </citation>
    <scope>IDENTIFICATION</scope>
</reference>
<dbReference type="Pfam" id="PF16700">
    <property type="entry name" value="SNCAIP_SNCA_bd"/>
    <property type="match status" value="1"/>
</dbReference>
<dbReference type="AlphaFoldDB" id="A0A8C6SJG1"/>
<evidence type="ECO:0000256" key="2">
    <source>
        <dbReference type="SAM" id="MobiDB-lite"/>
    </source>
</evidence>
<dbReference type="PROSITE" id="PS50297">
    <property type="entry name" value="ANK_REP_REGION"/>
    <property type="match status" value="1"/>
</dbReference>
<feature type="domain" description="Synphilin-1 alpha-Synuclein-binding" evidence="3">
    <location>
        <begin position="351"/>
        <end position="370"/>
    </location>
</feature>